<dbReference type="EMBL" id="CANHGI010000005">
    <property type="protein sequence ID" value="CAI5452988.1"/>
    <property type="molecule type" value="Genomic_DNA"/>
</dbReference>
<accession>A0A9P1IVI2</accession>
<evidence type="ECO:0000313" key="3">
    <source>
        <dbReference type="Proteomes" id="UP001152747"/>
    </source>
</evidence>
<comment type="caution">
    <text evidence="2">The sequence shown here is derived from an EMBL/GenBank/DDBJ whole genome shotgun (WGS) entry which is preliminary data.</text>
</comment>
<reference evidence="2" key="1">
    <citation type="submission" date="2022-11" db="EMBL/GenBank/DDBJ databases">
        <authorList>
            <person name="Kikuchi T."/>
        </authorList>
    </citation>
    <scope>NUCLEOTIDE SEQUENCE</scope>
    <source>
        <strain evidence="2">PS1010</strain>
    </source>
</reference>
<feature type="region of interest" description="Disordered" evidence="1">
    <location>
        <begin position="193"/>
        <end position="224"/>
    </location>
</feature>
<gene>
    <name evidence="2" type="ORF">CAMP_LOCUS15625</name>
</gene>
<keyword evidence="3" id="KW-1185">Reference proteome</keyword>
<dbReference type="Proteomes" id="UP001152747">
    <property type="component" value="Unassembled WGS sequence"/>
</dbReference>
<feature type="region of interest" description="Disordered" evidence="1">
    <location>
        <begin position="157"/>
        <end position="178"/>
    </location>
</feature>
<protein>
    <submittedName>
        <fullName evidence="2">Uncharacterized protein</fullName>
    </submittedName>
</protein>
<organism evidence="2 3">
    <name type="scientific">Caenorhabditis angaria</name>
    <dbReference type="NCBI Taxonomy" id="860376"/>
    <lineage>
        <taxon>Eukaryota</taxon>
        <taxon>Metazoa</taxon>
        <taxon>Ecdysozoa</taxon>
        <taxon>Nematoda</taxon>
        <taxon>Chromadorea</taxon>
        <taxon>Rhabditida</taxon>
        <taxon>Rhabditina</taxon>
        <taxon>Rhabditomorpha</taxon>
        <taxon>Rhabditoidea</taxon>
        <taxon>Rhabditidae</taxon>
        <taxon>Peloderinae</taxon>
        <taxon>Caenorhabditis</taxon>
    </lineage>
</organism>
<sequence length="359" mass="41692">MPAVFSVFQQRMLLDYISSSTCLIRMDKEWVNGRSLEECVRFMFEELKLDRDICRDYYDSRDSGTAISFFATFERRCDLRLFNSRLCEFANKVNSCPWGYENLKAANPRHHLRQIYLPSRSRGCRNSVSFFLTASEKNDRPLPAFQVQIINNKRSAVEQGQVTEFPSPPPPPPSVMDADQQPRISHRNAANHISAHVKDNSLKTSETPASDVQNEVPEAANNPHHSVLIRDVDTDFDQNIFESFVGVLRNPAILGARLLENVAHLRLEIKNSDQILERTLAETGRFLQQNVHERNENLKILEELKKTTSKRTWHFKDPIDTSLRLINMYIERVGEATRYEKKKLETSKRIYFNRFLDVK</sequence>
<dbReference type="AlphaFoldDB" id="A0A9P1IVI2"/>
<name>A0A9P1IVI2_9PELO</name>
<evidence type="ECO:0000256" key="1">
    <source>
        <dbReference type="SAM" id="MobiDB-lite"/>
    </source>
</evidence>
<evidence type="ECO:0000313" key="2">
    <source>
        <dbReference type="EMBL" id="CAI5452988.1"/>
    </source>
</evidence>
<feature type="compositionally biased region" description="Polar residues" evidence="1">
    <location>
        <begin position="202"/>
        <end position="213"/>
    </location>
</feature>
<proteinExistence type="predicted"/>